<dbReference type="EMBL" id="AWUE01024487">
    <property type="protein sequence ID" value="OMO50582.1"/>
    <property type="molecule type" value="Genomic_DNA"/>
</dbReference>
<dbReference type="Gene3D" id="1.10.510.10">
    <property type="entry name" value="Transferase(Phosphotransferase) domain 1"/>
    <property type="match status" value="1"/>
</dbReference>
<keyword evidence="13" id="KW-1185">Reference proteome</keyword>
<keyword evidence="10" id="KW-0325">Glycoprotein</keyword>
<protein>
    <recommendedName>
        <fullName evidence="11">Malectin-like domain-containing protein</fullName>
    </recommendedName>
</protein>
<evidence type="ECO:0000256" key="8">
    <source>
        <dbReference type="ARBA" id="ARBA00022989"/>
    </source>
</evidence>
<dbReference type="InterPro" id="IPR024788">
    <property type="entry name" value="Malectin-like_Carb-bd_dom"/>
</dbReference>
<dbReference type="GO" id="GO:0016020">
    <property type="term" value="C:membrane"/>
    <property type="evidence" value="ECO:0007669"/>
    <property type="project" value="UniProtKB-SubCell"/>
</dbReference>
<keyword evidence="2" id="KW-0418">Kinase</keyword>
<keyword evidence="9" id="KW-0472">Membrane</keyword>
<evidence type="ECO:0000256" key="4">
    <source>
        <dbReference type="ARBA" id="ARBA00022692"/>
    </source>
</evidence>
<evidence type="ECO:0000256" key="6">
    <source>
        <dbReference type="ARBA" id="ARBA00022741"/>
    </source>
</evidence>
<evidence type="ECO:0000259" key="11">
    <source>
        <dbReference type="Pfam" id="PF12819"/>
    </source>
</evidence>
<accession>A0A1R3FXM4</accession>
<comment type="subcellular location">
    <subcellularLocation>
        <location evidence="1">Membrane</location>
        <topology evidence="1">Single-pass type I membrane protein</topology>
    </subcellularLocation>
</comment>
<evidence type="ECO:0000256" key="2">
    <source>
        <dbReference type="ARBA" id="ARBA00022527"/>
    </source>
</evidence>
<dbReference type="OrthoDB" id="986425at2759"/>
<dbReference type="PANTHER" id="PTHR34590">
    <property type="entry name" value="OS03G0124300 PROTEIN-RELATED"/>
    <property type="match status" value="1"/>
</dbReference>
<evidence type="ECO:0000313" key="13">
    <source>
        <dbReference type="Proteomes" id="UP000187203"/>
    </source>
</evidence>
<proteinExistence type="predicted"/>
<evidence type="ECO:0000256" key="3">
    <source>
        <dbReference type="ARBA" id="ARBA00022679"/>
    </source>
</evidence>
<sequence>MPLQVMPPITYITSRVSYSEFTYMIPLTAGPKFIRLHFDLTSHPGFDLSKAYFSVNAGPFTLLTNFSALLHAQGQPTLVKEFCVVVEDGQSLNITFTPSSAMSDAYAFINGIEIVSMPTNLYYGAPANENGIPFLGFGQGSMYSLENSTALETMHRINTGGADIPPANDTGMYRAWSTDDNYLAIAEPSFIPINTSINLNFSDQPSFVAPDVIYRKARTMGQDKTVNENYHLTWEFSVDSGFNYLLSEKSDVYSFGVVLFEVLCARAPIDRTRDHTQISLAEWAKHCTDNGTLDQIIDPYLQGKISTLSLLKFGEVAISCLASEGVKRPAMSEVVYGLELALQLQESTEINANDENHLHDSTIGDYHVLFTSGSGSMNIGR</sequence>
<dbReference type="AlphaFoldDB" id="A0A1R3FXM4"/>
<name>A0A1R3FXM4_9ROSI</name>
<dbReference type="Gene3D" id="2.60.120.430">
    <property type="entry name" value="Galactose-binding lectin"/>
    <property type="match status" value="1"/>
</dbReference>
<keyword evidence="4" id="KW-0812">Transmembrane</keyword>
<keyword evidence="3" id="KW-0808">Transferase</keyword>
<organism evidence="12 13">
    <name type="scientific">Corchorus olitorius</name>
    <dbReference type="NCBI Taxonomy" id="93759"/>
    <lineage>
        <taxon>Eukaryota</taxon>
        <taxon>Viridiplantae</taxon>
        <taxon>Streptophyta</taxon>
        <taxon>Embryophyta</taxon>
        <taxon>Tracheophyta</taxon>
        <taxon>Spermatophyta</taxon>
        <taxon>Magnoliopsida</taxon>
        <taxon>eudicotyledons</taxon>
        <taxon>Gunneridae</taxon>
        <taxon>Pentapetalae</taxon>
        <taxon>rosids</taxon>
        <taxon>malvids</taxon>
        <taxon>Malvales</taxon>
        <taxon>Malvaceae</taxon>
        <taxon>Grewioideae</taxon>
        <taxon>Apeibeae</taxon>
        <taxon>Corchorus</taxon>
    </lineage>
</organism>
<keyword evidence="2" id="KW-0723">Serine/threonine-protein kinase</keyword>
<keyword evidence="5" id="KW-0732">Signal</keyword>
<dbReference type="PANTHER" id="PTHR34590:SF15">
    <property type="entry name" value="PROTEIN KINASE DOMAIN-CONTAINING PROTEIN"/>
    <property type="match status" value="1"/>
</dbReference>
<dbReference type="STRING" id="93759.A0A1R3FXM4"/>
<keyword evidence="6" id="KW-0547">Nucleotide-binding</keyword>
<evidence type="ECO:0000256" key="1">
    <source>
        <dbReference type="ARBA" id="ARBA00004479"/>
    </source>
</evidence>
<evidence type="ECO:0000256" key="5">
    <source>
        <dbReference type="ARBA" id="ARBA00022729"/>
    </source>
</evidence>
<dbReference type="Pfam" id="PF12819">
    <property type="entry name" value="Malectin_like"/>
    <property type="match status" value="1"/>
</dbReference>
<dbReference type="GO" id="GO:0005524">
    <property type="term" value="F:ATP binding"/>
    <property type="evidence" value="ECO:0007669"/>
    <property type="project" value="UniProtKB-KW"/>
</dbReference>
<dbReference type="GO" id="GO:0004714">
    <property type="term" value="F:transmembrane receptor protein tyrosine kinase activity"/>
    <property type="evidence" value="ECO:0007669"/>
    <property type="project" value="InterPro"/>
</dbReference>
<dbReference type="InterPro" id="IPR045272">
    <property type="entry name" value="ANXUR1/2-like"/>
</dbReference>
<feature type="domain" description="Malectin-like" evidence="11">
    <location>
        <begin position="20"/>
        <end position="245"/>
    </location>
</feature>
<evidence type="ECO:0000256" key="10">
    <source>
        <dbReference type="ARBA" id="ARBA00023180"/>
    </source>
</evidence>
<reference evidence="13" key="1">
    <citation type="submission" date="2013-09" db="EMBL/GenBank/DDBJ databases">
        <title>Corchorus olitorius genome sequencing.</title>
        <authorList>
            <person name="Alam M."/>
            <person name="Haque M.S."/>
            <person name="Islam M.S."/>
            <person name="Emdad E.M."/>
            <person name="Islam M.M."/>
            <person name="Ahmed B."/>
            <person name="Halim A."/>
            <person name="Hossen Q.M.M."/>
            <person name="Hossain M.Z."/>
            <person name="Ahmed R."/>
            <person name="Khan M.M."/>
            <person name="Islam R."/>
            <person name="Rashid M.M."/>
            <person name="Khan S.A."/>
            <person name="Rahman M.S."/>
            <person name="Alam M."/>
            <person name="Yahiya A.S."/>
            <person name="Khan M.S."/>
            <person name="Azam M.S."/>
            <person name="Haque T."/>
            <person name="Lashkar M.Z.H."/>
            <person name="Akhand A.I."/>
            <person name="Morshed G."/>
            <person name="Roy S."/>
            <person name="Uddin K.S."/>
            <person name="Rabeya T."/>
            <person name="Hossain A.S."/>
            <person name="Chowdhury A."/>
            <person name="Snigdha A.R."/>
            <person name="Mortoza M.S."/>
            <person name="Matin S.A."/>
            <person name="Hoque S.M.E."/>
            <person name="Islam M.K."/>
            <person name="Roy D.K."/>
            <person name="Haider R."/>
            <person name="Moosa M.M."/>
            <person name="Elias S.M."/>
            <person name="Hasan A.M."/>
            <person name="Jahan S."/>
            <person name="Shafiuddin M."/>
            <person name="Mahmood N."/>
            <person name="Shommy N.S."/>
        </authorList>
    </citation>
    <scope>NUCLEOTIDE SEQUENCE [LARGE SCALE GENOMIC DNA]</scope>
    <source>
        <strain evidence="13">cv. O-4</strain>
    </source>
</reference>
<keyword evidence="7" id="KW-0067">ATP-binding</keyword>
<dbReference type="FunFam" id="2.60.120.430:FF:000003">
    <property type="entry name" value="FERONIA receptor-like kinase"/>
    <property type="match status" value="1"/>
</dbReference>
<keyword evidence="8" id="KW-1133">Transmembrane helix</keyword>
<evidence type="ECO:0000313" key="12">
    <source>
        <dbReference type="EMBL" id="OMO50582.1"/>
    </source>
</evidence>
<dbReference type="Proteomes" id="UP000187203">
    <property type="component" value="Unassembled WGS sequence"/>
</dbReference>
<comment type="caution">
    <text evidence="12">The sequence shown here is derived from an EMBL/GenBank/DDBJ whole genome shotgun (WGS) entry which is preliminary data.</text>
</comment>
<evidence type="ECO:0000256" key="9">
    <source>
        <dbReference type="ARBA" id="ARBA00023136"/>
    </source>
</evidence>
<dbReference type="GO" id="GO:0004674">
    <property type="term" value="F:protein serine/threonine kinase activity"/>
    <property type="evidence" value="ECO:0007669"/>
    <property type="project" value="UniProtKB-KW"/>
</dbReference>
<gene>
    <name evidence="12" type="ORF">COLO4_37994</name>
</gene>
<dbReference type="SUPFAM" id="SSF56112">
    <property type="entry name" value="Protein kinase-like (PK-like)"/>
    <property type="match status" value="1"/>
</dbReference>
<dbReference type="InterPro" id="IPR011009">
    <property type="entry name" value="Kinase-like_dom_sf"/>
</dbReference>
<evidence type="ECO:0000256" key="7">
    <source>
        <dbReference type="ARBA" id="ARBA00022840"/>
    </source>
</evidence>